<accession>A0A5B8NM94</accession>
<evidence type="ECO:0000256" key="2">
    <source>
        <dbReference type="ARBA" id="ARBA00022617"/>
    </source>
</evidence>
<evidence type="ECO:0000256" key="7">
    <source>
        <dbReference type="SAM" id="Phobius"/>
    </source>
</evidence>
<evidence type="ECO:0000256" key="1">
    <source>
        <dbReference type="ARBA" id="ARBA00022448"/>
    </source>
</evidence>
<dbReference type="Pfam" id="PF13442">
    <property type="entry name" value="Cytochrome_CBB3"/>
    <property type="match status" value="1"/>
</dbReference>
<dbReference type="PROSITE" id="PS51007">
    <property type="entry name" value="CYTC"/>
    <property type="match status" value="1"/>
</dbReference>
<dbReference type="GO" id="GO:0020037">
    <property type="term" value="F:heme binding"/>
    <property type="evidence" value="ECO:0007669"/>
    <property type="project" value="InterPro"/>
</dbReference>
<evidence type="ECO:0000313" key="10">
    <source>
        <dbReference type="Proteomes" id="UP000318453"/>
    </source>
</evidence>
<keyword evidence="5 6" id="KW-0408">Iron</keyword>
<dbReference type="GO" id="GO:0009055">
    <property type="term" value="F:electron transfer activity"/>
    <property type="evidence" value="ECO:0007669"/>
    <property type="project" value="InterPro"/>
</dbReference>
<dbReference type="InterPro" id="IPR051811">
    <property type="entry name" value="Cytochrome_c550/c551-like"/>
</dbReference>
<keyword evidence="7" id="KW-0472">Membrane</keyword>
<organism evidence="9 10">
    <name type="scientific">Euhalothece natronophila Z-M001</name>
    <dbReference type="NCBI Taxonomy" id="522448"/>
    <lineage>
        <taxon>Bacteria</taxon>
        <taxon>Bacillati</taxon>
        <taxon>Cyanobacteriota</taxon>
        <taxon>Cyanophyceae</taxon>
        <taxon>Oscillatoriophycideae</taxon>
        <taxon>Chroococcales</taxon>
        <taxon>Halothecacae</taxon>
        <taxon>Halothece cluster</taxon>
        <taxon>Euhalothece</taxon>
    </lineage>
</organism>
<protein>
    <submittedName>
        <fullName evidence="9">Cytochrome c</fullName>
    </submittedName>
</protein>
<feature type="domain" description="Cytochrome c" evidence="8">
    <location>
        <begin position="52"/>
        <end position="125"/>
    </location>
</feature>
<dbReference type="PANTHER" id="PTHR37823:SF1">
    <property type="entry name" value="CYTOCHROME C-553-LIKE"/>
    <property type="match status" value="1"/>
</dbReference>
<dbReference type="GO" id="GO:0046872">
    <property type="term" value="F:metal ion binding"/>
    <property type="evidence" value="ECO:0007669"/>
    <property type="project" value="UniProtKB-KW"/>
</dbReference>
<keyword evidence="1" id="KW-0813">Transport</keyword>
<keyword evidence="10" id="KW-1185">Reference proteome</keyword>
<proteinExistence type="predicted"/>
<keyword evidence="7" id="KW-1133">Transmembrane helix</keyword>
<evidence type="ECO:0000259" key="8">
    <source>
        <dbReference type="PROSITE" id="PS51007"/>
    </source>
</evidence>
<reference evidence="9" key="1">
    <citation type="submission" date="2019-08" db="EMBL/GenBank/DDBJ databases">
        <title>Carotenoids and Carotenoid Binding Proteins in the Halophilic Cyanobacterium Euhalothece sp. ZM00.</title>
        <authorList>
            <person name="Cho S.M."/>
            <person name="Song J.Y."/>
            <person name="Park Y.-I."/>
        </authorList>
    </citation>
    <scope>NUCLEOTIDE SEQUENCE [LARGE SCALE GENOMIC DNA]</scope>
    <source>
        <strain evidence="9">Z-M001</strain>
    </source>
</reference>
<gene>
    <name evidence="9" type="ORF">FRE64_06780</name>
</gene>
<name>A0A5B8NM94_9CHRO</name>
<dbReference type="PANTHER" id="PTHR37823">
    <property type="entry name" value="CYTOCHROME C-553-LIKE"/>
    <property type="match status" value="1"/>
</dbReference>
<evidence type="ECO:0000256" key="4">
    <source>
        <dbReference type="ARBA" id="ARBA00022982"/>
    </source>
</evidence>
<evidence type="ECO:0000256" key="5">
    <source>
        <dbReference type="ARBA" id="ARBA00023004"/>
    </source>
</evidence>
<dbReference type="Gene3D" id="1.10.760.10">
    <property type="entry name" value="Cytochrome c-like domain"/>
    <property type="match status" value="1"/>
</dbReference>
<keyword evidence="4" id="KW-0249">Electron transport</keyword>
<dbReference type="InterPro" id="IPR009056">
    <property type="entry name" value="Cyt_c-like_dom"/>
</dbReference>
<evidence type="ECO:0000256" key="3">
    <source>
        <dbReference type="ARBA" id="ARBA00022723"/>
    </source>
</evidence>
<keyword evidence="7" id="KW-0812">Transmembrane</keyword>
<dbReference type="KEGG" id="enn:FRE64_06780"/>
<keyword evidence="2 6" id="KW-0349">Heme</keyword>
<dbReference type="EMBL" id="CP042326">
    <property type="protein sequence ID" value="QDZ39661.1"/>
    <property type="molecule type" value="Genomic_DNA"/>
</dbReference>
<evidence type="ECO:0000256" key="6">
    <source>
        <dbReference type="PROSITE-ProRule" id="PRU00433"/>
    </source>
</evidence>
<sequence length="125" mass="13340">MADQAAKPAIATVKQLAIVIIGAVLLVGVVVVGVYLYRVSDPYVQEVLSVSSDPERGKAIFQINCAGCHGTKADGHVGPSLHNISERKSELNLINQVISGDTPPMPKFQPDPQDMSDLLGYLETL</sequence>
<dbReference type="AlphaFoldDB" id="A0A5B8NM94"/>
<dbReference type="RefSeq" id="WP_146295259.1">
    <property type="nucleotide sequence ID" value="NZ_CP042326.1"/>
</dbReference>
<dbReference type="InterPro" id="IPR036909">
    <property type="entry name" value="Cyt_c-like_dom_sf"/>
</dbReference>
<dbReference type="OrthoDB" id="7933886at2"/>
<evidence type="ECO:0000313" key="9">
    <source>
        <dbReference type="EMBL" id="QDZ39661.1"/>
    </source>
</evidence>
<dbReference type="Proteomes" id="UP000318453">
    <property type="component" value="Chromosome"/>
</dbReference>
<feature type="transmembrane region" description="Helical" evidence="7">
    <location>
        <begin position="16"/>
        <end position="37"/>
    </location>
</feature>
<dbReference type="SUPFAM" id="SSF46626">
    <property type="entry name" value="Cytochrome c"/>
    <property type="match status" value="1"/>
</dbReference>
<keyword evidence="3 6" id="KW-0479">Metal-binding</keyword>